<organism evidence="2 3">
    <name type="scientific">Liparis tanakae</name>
    <name type="common">Tanaka's snailfish</name>
    <dbReference type="NCBI Taxonomy" id="230148"/>
    <lineage>
        <taxon>Eukaryota</taxon>
        <taxon>Metazoa</taxon>
        <taxon>Chordata</taxon>
        <taxon>Craniata</taxon>
        <taxon>Vertebrata</taxon>
        <taxon>Euteleostomi</taxon>
        <taxon>Actinopterygii</taxon>
        <taxon>Neopterygii</taxon>
        <taxon>Teleostei</taxon>
        <taxon>Neoteleostei</taxon>
        <taxon>Acanthomorphata</taxon>
        <taxon>Eupercaria</taxon>
        <taxon>Perciformes</taxon>
        <taxon>Cottioidei</taxon>
        <taxon>Cottales</taxon>
        <taxon>Liparidae</taxon>
        <taxon>Liparis</taxon>
    </lineage>
</organism>
<feature type="compositionally biased region" description="Basic and acidic residues" evidence="1">
    <location>
        <begin position="103"/>
        <end position="123"/>
    </location>
</feature>
<keyword evidence="3" id="KW-1185">Reference proteome</keyword>
<sequence length="141" mass="15501">MCWDTGHVLGHGTRDMCWDTGHGTCAGTRDIELTFHPNQLIRIDSYLGRELVGRRRRLRGGGGLRAARLSQRSGRRDVVSVADLRPPAAGRGRRGAGLLAQQRRREVTDHRGDDGGREEEGRVQVHGAGLWREGAREAGAC</sequence>
<name>A0A4Z2EGU4_9TELE</name>
<protein>
    <submittedName>
        <fullName evidence="2">Uncharacterized protein</fullName>
    </submittedName>
</protein>
<reference evidence="2 3" key="1">
    <citation type="submission" date="2019-03" db="EMBL/GenBank/DDBJ databases">
        <title>First draft genome of Liparis tanakae, snailfish: a comprehensive survey of snailfish specific genes.</title>
        <authorList>
            <person name="Kim W."/>
            <person name="Song I."/>
            <person name="Jeong J.-H."/>
            <person name="Kim D."/>
            <person name="Kim S."/>
            <person name="Ryu S."/>
            <person name="Song J.Y."/>
            <person name="Lee S.K."/>
        </authorList>
    </citation>
    <scope>NUCLEOTIDE SEQUENCE [LARGE SCALE GENOMIC DNA]</scope>
    <source>
        <tissue evidence="2">Muscle</tissue>
    </source>
</reference>
<evidence type="ECO:0000256" key="1">
    <source>
        <dbReference type="SAM" id="MobiDB-lite"/>
    </source>
</evidence>
<proteinExistence type="predicted"/>
<dbReference type="AlphaFoldDB" id="A0A4Z2EGU4"/>
<feature type="compositionally biased region" description="Low complexity" evidence="1">
    <location>
        <begin position="85"/>
        <end position="101"/>
    </location>
</feature>
<evidence type="ECO:0000313" key="3">
    <source>
        <dbReference type="Proteomes" id="UP000314294"/>
    </source>
</evidence>
<accession>A0A4Z2EGU4</accession>
<dbReference type="Proteomes" id="UP000314294">
    <property type="component" value="Unassembled WGS sequence"/>
</dbReference>
<feature type="region of interest" description="Disordered" evidence="1">
    <location>
        <begin position="85"/>
        <end position="123"/>
    </location>
</feature>
<evidence type="ECO:0000313" key="2">
    <source>
        <dbReference type="EMBL" id="TNN27945.1"/>
    </source>
</evidence>
<dbReference type="EMBL" id="SRLO01007512">
    <property type="protein sequence ID" value="TNN27945.1"/>
    <property type="molecule type" value="Genomic_DNA"/>
</dbReference>
<comment type="caution">
    <text evidence="2">The sequence shown here is derived from an EMBL/GenBank/DDBJ whole genome shotgun (WGS) entry which is preliminary data.</text>
</comment>
<gene>
    <name evidence="2" type="ORF">EYF80_061906</name>
</gene>